<name>A0ABT0ESF0_9PSED</name>
<reference evidence="1 2" key="1">
    <citation type="submission" date="2022-02" db="EMBL/GenBank/DDBJ databases">
        <title>Comparative genomics of the first Antarctic Pseudomonas spp. capable of biotransforming 2,4,6-Trinitrotoluene.</title>
        <authorList>
            <person name="Cabrera M.A."/>
            <person name="Marquez S.L."/>
            <person name="Perez-Donoso J.M."/>
        </authorList>
    </citation>
    <scope>NUCLEOTIDE SEQUENCE [LARGE SCALE GENOMIC DNA]</scope>
    <source>
        <strain evidence="1 2">TNT19</strain>
    </source>
</reference>
<sequence>MATALILTNDASEAFQAQQILGDLFDRVRACNTVAGALAELAACPPDLVIVFGLEGFSQQPVQAATEVGIGSTPAMLMCSGLQAVGSQEPSQAVRVHPPLTITSTLMALQDLGLVDIVKQSSLPLHLRRPGK</sequence>
<evidence type="ECO:0000313" key="1">
    <source>
        <dbReference type="EMBL" id="MCK1788648.1"/>
    </source>
</evidence>
<keyword evidence="2" id="KW-1185">Reference proteome</keyword>
<evidence type="ECO:0000313" key="2">
    <source>
        <dbReference type="Proteomes" id="UP001299876"/>
    </source>
</evidence>
<protein>
    <submittedName>
        <fullName evidence="1">Uncharacterized protein</fullName>
    </submittedName>
</protein>
<dbReference type="RefSeq" id="WP_247285480.1">
    <property type="nucleotide sequence ID" value="NZ_JAKNRW010000001.1"/>
</dbReference>
<gene>
    <name evidence="1" type="ORF">L9059_00275</name>
</gene>
<organism evidence="1 2">
    <name type="scientific">Pseudomonas violetae</name>
    <dbReference type="NCBI Taxonomy" id="2915813"/>
    <lineage>
        <taxon>Bacteria</taxon>
        <taxon>Pseudomonadati</taxon>
        <taxon>Pseudomonadota</taxon>
        <taxon>Gammaproteobacteria</taxon>
        <taxon>Pseudomonadales</taxon>
        <taxon>Pseudomonadaceae</taxon>
        <taxon>Pseudomonas</taxon>
    </lineage>
</organism>
<proteinExistence type="predicted"/>
<dbReference type="Proteomes" id="UP001299876">
    <property type="component" value="Unassembled WGS sequence"/>
</dbReference>
<accession>A0ABT0ESF0</accession>
<dbReference type="EMBL" id="JAKNRW010000001">
    <property type="protein sequence ID" value="MCK1788648.1"/>
    <property type="molecule type" value="Genomic_DNA"/>
</dbReference>
<comment type="caution">
    <text evidence="1">The sequence shown here is derived from an EMBL/GenBank/DDBJ whole genome shotgun (WGS) entry which is preliminary data.</text>
</comment>